<dbReference type="EMBL" id="JAUSRR010000005">
    <property type="protein sequence ID" value="MDP9924406.1"/>
    <property type="molecule type" value="Genomic_DNA"/>
</dbReference>
<dbReference type="InterPro" id="IPR044862">
    <property type="entry name" value="Pro_4_hyd_alph_FE2OG_OXY"/>
</dbReference>
<dbReference type="SMART" id="SM00702">
    <property type="entry name" value="P4Hc"/>
    <property type="match status" value="1"/>
</dbReference>
<dbReference type="GO" id="GO:0031418">
    <property type="term" value="F:L-ascorbic acid binding"/>
    <property type="evidence" value="ECO:0007669"/>
    <property type="project" value="UniProtKB-KW"/>
</dbReference>
<comment type="caution">
    <text evidence="8">The sequence shown here is derived from an EMBL/GenBank/DDBJ whole genome shotgun (WGS) entry which is preliminary data.</text>
</comment>
<evidence type="ECO:0000256" key="2">
    <source>
        <dbReference type="ARBA" id="ARBA00022723"/>
    </source>
</evidence>
<dbReference type="PANTHER" id="PTHR10869:SF241">
    <property type="entry name" value="FE2OG DIOXYGENASE DOMAIN-CONTAINING PROTEIN"/>
    <property type="match status" value="1"/>
</dbReference>
<evidence type="ECO:0000313" key="9">
    <source>
        <dbReference type="Proteomes" id="UP001244295"/>
    </source>
</evidence>
<organism evidence="8 9">
    <name type="scientific">Variovorax boronicumulans</name>
    <dbReference type="NCBI Taxonomy" id="436515"/>
    <lineage>
        <taxon>Bacteria</taxon>
        <taxon>Pseudomonadati</taxon>
        <taxon>Pseudomonadota</taxon>
        <taxon>Betaproteobacteria</taxon>
        <taxon>Burkholderiales</taxon>
        <taxon>Comamonadaceae</taxon>
        <taxon>Variovorax</taxon>
    </lineage>
</organism>
<accession>A0AAW8DYV9</accession>
<name>A0AAW8DYV9_9BURK</name>
<dbReference type="PANTHER" id="PTHR10869">
    <property type="entry name" value="PROLYL 4-HYDROXYLASE ALPHA SUBUNIT"/>
    <property type="match status" value="1"/>
</dbReference>
<dbReference type="AlphaFoldDB" id="A0AAW8DYV9"/>
<dbReference type="SUPFAM" id="SSF51197">
    <property type="entry name" value="Clavaminate synthase-like"/>
    <property type="match status" value="1"/>
</dbReference>
<reference evidence="8" key="1">
    <citation type="submission" date="2023-07" db="EMBL/GenBank/DDBJ databases">
        <title>Sorghum-associated microbial communities from plants grown in Nebraska, USA.</title>
        <authorList>
            <person name="Schachtman D."/>
        </authorList>
    </citation>
    <scope>NUCLEOTIDE SEQUENCE</scope>
    <source>
        <strain evidence="8">DS2795</strain>
    </source>
</reference>
<dbReference type="InterPro" id="IPR006620">
    <property type="entry name" value="Pro_4_hyd_alph"/>
</dbReference>
<keyword evidence="3" id="KW-0847">Vitamin C</keyword>
<keyword evidence="4" id="KW-0223">Dioxygenase</keyword>
<evidence type="ECO:0000256" key="6">
    <source>
        <dbReference type="ARBA" id="ARBA00023004"/>
    </source>
</evidence>
<dbReference type="Gene3D" id="2.60.120.620">
    <property type="entry name" value="q2cbj1_9rhob like domain"/>
    <property type="match status" value="1"/>
</dbReference>
<evidence type="ECO:0000259" key="7">
    <source>
        <dbReference type="PROSITE" id="PS51471"/>
    </source>
</evidence>
<gene>
    <name evidence="8" type="ORF">J2W25_003438</name>
</gene>
<dbReference type="GO" id="GO:0004656">
    <property type="term" value="F:procollagen-proline 4-dioxygenase activity"/>
    <property type="evidence" value="ECO:0007669"/>
    <property type="project" value="TreeGrafter"/>
</dbReference>
<evidence type="ECO:0000256" key="5">
    <source>
        <dbReference type="ARBA" id="ARBA00023002"/>
    </source>
</evidence>
<dbReference type="GO" id="GO:0005506">
    <property type="term" value="F:iron ion binding"/>
    <property type="evidence" value="ECO:0007669"/>
    <property type="project" value="InterPro"/>
</dbReference>
<proteinExistence type="predicted"/>
<comment type="cofactor">
    <cofactor evidence="1">
        <name>L-ascorbate</name>
        <dbReference type="ChEBI" id="CHEBI:38290"/>
    </cofactor>
</comment>
<evidence type="ECO:0000256" key="3">
    <source>
        <dbReference type="ARBA" id="ARBA00022896"/>
    </source>
</evidence>
<dbReference type="RefSeq" id="WP_307637288.1">
    <property type="nucleotide sequence ID" value="NZ_JAUSRR010000005.1"/>
</dbReference>
<dbReference type="PROSITE" id="PS51471">
    <property type="entry name" value="FE2OG_OXY"/>
    <property type="match status" value="1"/>
</dbReference>
<feature type="domain" description="Fe2OG dioxygenase" evidence="7">
    <location>
        <begin position="100"/>
        <end position="192"/>
    </location>
</feature>
<evidence type="ECO:0000256" key="4">
    <source>
        <dbReference type="ARBA" id="ARBA00022964"/>
    </source>
</evidence>
<dbReference type="InterPro" id="IPR045054">
    <property type="entry name" value="P4HA-like"/>
</dbReference>
<keyword evidence="5" id="KW-0560">Oxidoreductase</keyword>
<evidence type="ECO:0000313" key="8">
    <source>
        <dbReference type="EMBL" id="MDP9924406.1"/>
    </source>
</evidence>
<keyword evidence="2" id="KW-0479">Metal-binding</keyword>
<dbReference type="Proteomes" id="UP001244295">
    <property type="component" value="Unassembled WGS sequence"/>
</dbReference>
<evidence type="ECO:0000256" key="1">
    <source>
        <dbReference type="ARBA" id="ARBA00001961"/>
    </source>
</evidence>
<dbReference type="InterPro" id="IPR005123">
    <property type="entry name" value="Oxoglu/Fe-dep_dioxygenase_dom"/>
</dbReference>
<keyword evidence="6" id="KW-0408">Iron</keyword>
<protein>
    <recommendedName>
        <fullName evidence="7">Fe2OG dioxygenase domain-containing protein</fullName>
    </recommendedName>
</protein>
<dbReference type="Pfam" id="PF13640">
    <property type="entry name" value="2OG-FeII_Oxy_3"/>
    <property type="match status" value="1"/>
</dbReference>
<sequence>MEAPESPAARMPAAKSSELAPGIFVIEALLTHAECDTLIRGAENGGFEAAPIQAPGGPRVSEETRNNDRHVFDDLSLAADLFERSRHSLPSELGGRHAVGLNERFRLYRYRPGQRFRWHADAPFRRDTGEISLLTYMIYLNDGYLGGATRFESIKVSGQAGMALVFKHGLLHEGAEVTQGIKYALRSDVMFR</sequence>